<protein>
    <submittedName>
        <fullName evidence="2">Uncharacterized protein</fullName>
    </submittedName>
</protein>
<accession>A0AC34FSH9</accession>
<dbReference type="WBParaSite" id="ES5_v2.g20185.t1">
    <property type="protein sequence ID" value="ES5_v2.g20185.t1"/>
    <property type="gene ID" value="ES5_v2.g20185"/>
</dbReference>
<sequence length="182" mass="19029">MKVVVIFALIIWSYLGEVGCKECRVNNSPYSPPPLPAETTRMSTTSTTPTTTTTVTTTTTPPITTTKATTKRPPPPPPKPCTRCGALPLVGAIAGYLTVNSVGTVTQGVNGAGCKTYAVTCHPFPAKWTAMGCNYQHITLAQTWSAPAHASLFCNGNGKIEGRVKGGGPIIVTSVYCATSLI</sequence>
<evidence type="ECO:0000313" key="1">
    <source>
        <dbReference type="Proteomes" id="UP000887579"/>
    </source>
</evidence>
<name>A0AC34FSH9_9BILA</name>
<organism evidence="1 2">
    <name type="scientific">Panagrolaimus sp. ES5</name>
    <dbReference type="NCBI Taxonomy" id="591445"/>
    <lineage>
        <taxon>Eukaryota</taxon>
        <taxon>Metazoa</taxon>
        <taxon>Ecdysozoa</taxon>
        <taxon>Nematoda</taxon>
        <taxon>Chromadorea</taxon>
        <taxon>Rhabditida</taxon>
        <taxon>Tylenchina</taxon>
        <taxon>Panagrolaimomorpha</taxon>
        <taxon>Panagrolaimoidea</taxon>
        <taxon>Panagrolaimidae</taxon>
        <taxon>Panagrolaimus</taxon>
    </lineage>
</organism>
<reference evidence="2" key="1">
    <citation type="submission" date="2022-11" db="UniProtKB">
        <authorList>
            <consortium name="WormBaseParasite"/>
        </authorList>
    </citation>
    <scope>IDENTIFICATION</scope>
</reference>
<evidence type="ECO:0000313" key="2">
    <source>
        <dbReference type="WBParaSite" id="ES5_v2.g20185.t1"/>
    </source>
</evidence>
<proteinExistence type="predicted"/>
<dbReference type="Proteomes" id="UP000887579">
    <property type="component" value="Unplaced"/>
</dbReference>